<organism evidence="1 2">
    <name type="scientific">Salinisphaera aquimarina</name>
    <dbReference type="NCBI Taxonomy" id="2094031"/>
    <lineage>
        <taxon>Bacteria</taxon>
        <taxon>Pseudomonadati</taxon>
        <taxon>Pseudomonadota</taxon>
        <taxon>Gammaproteobacteria</taxon>
        <taxon>Salinisphaerales</taxon>
        <taxon>Salinisphaeraceae</taxon>
        <taxon>Salinisphaera</taxon>
    </lineage>
</organism>
<dbReference type="Gene3D" id="3.90.550.10">
    <property type="entry name" value="Spore Coat Polysaccharide Biosynthesis Protein SpsA, Chain A"/>
    <property type="match status" value="1"/>
</dbReference>
<comment type="caution">
    <text evidence="1">The sequence shown here is derived from an EMBL/GenBank/DDBJ whole genome shotgun (WGS) entry which is preliminary data.</text>
</comment>
<dbReference type="EMBL" id="JBHRSS010000001">
    <property type="protein sequence ID" value="MFC3102599.1"/>
    <property type="molecule type" value="Genomic_DNA"/>
</dbReference>
<accession>A0ABV7EKY9</accession>
<dbReference type="SUPFAM" id="SSF53448">
    <property type="entry name" value="Nucleotide-diphospho-sugar transferases"/>
    <property type="match status" value="1"/>
</dbReference>
<evidence type="ECO:0000313" key="1">
    <source>
        <dbReference type="EMBL" id="MFC3102599.1"/>
    </source>
</evidence>
<evidence type="ECO:0000313" key="2">
    <source>
        <dbReference type="Proteomes" id="UP001595462"/>
    </source>
</evidence>
<proteinExistence type="predicted"/>
<keyword evidence="2" id="KW-1185">Reference proteome</keyword>
<sequence length="274" mass="30826">MADQENSADRRPLARQLRHRRREAAWRARLLFGRGYGTIQGQTQPDPACPELAVGAVAMGDKYADWCLTMITSLRARGQYRGPIYVITDLPALFTDLENVRVLAVPSTRHRLIAKGCKQVLMRLIDEPVFLYLDSDLVITSPLREWYDTMKPCLADVPVLCYSDVKPYDNAYHGGVVLIDVKRGMPIVKRWQQVVRSGAWGSDQACLYSVAGDDGPGHLPDTGFMFLRNLINHEDQITCIVHVTNGALRDYSRAELESYLSEKLGVTRIPSSFD</sequence>
<gene>
    <name evidence="1" type="ORF">ACFOSU_01695</name>
</gene>
<reference evidence="2" key="1">
    <citation type="journal article" date="2019" name="Int. J. Syst. Evol. Microbiol.">
        <title>The Global Catalogue of Microorganisms (GCM) 10K type strain sequencing project: providing services to taxonomists for standard genome sequencing and annotation.</title>
        <authorList>
            <consortium name="The Broad Institute Genomics Platform"/>
            <consortium name="The Broad Institute Genome Sequencing Center for Infectious Disease"/>
            <person name="Wu L."/>
            <person name="Ma J."/>
        </authorList>
    </citation>
    <scope>NUCLEOTIDE SEQUENCE [LARGE SCALE GENOMIC DNA]</scope>
    <source>
        <strain evidence="2">KCTC 52640</strain>
    </source>
</reference>
<dbReference type="InterPro" id="IPR029044">
    <property type="entry name" value="Nucleotide-diphossugar_trans"/>
</dbReference>
<protein>
    <submittedName>
        <fullName evidence="1">Uncharacterized protein</fullName>
    </submittedName>
</protein>
<dbReference type="Proteomes" id="UP001595462">
    <property type="component" value="Unassembled WGS sequence"/>
</dbReference>
<dbReference type="RefSeq" id="WP_380685823.1">
    <property type="nucleotide sequence ID" value="NZ_JBHRSS010000001.1"/>
</dbReference>
<name>A0ABV7EKY9_9GAMM</name>